<dbReference type="Gene3D" id="3.40.710.10">
    <property type="entry name" value="DD-peptidase/beta-lactamase superfamily"/>
    <property type="match status" value="1"/>
</dbReference>
<dbReference type="GO" id="GO:0046677">
    <property type="term" value="P:response to antibiotic"/>
    <property type="evidence" value="ECO:0007669"/>
    <property type="project" value="UniProtKB-UniRule"/>
</dbReference>
<dbReference type="PANTHER" id="PTHR30627:SF6">
    <property type="entry name" value="BETA-LACTAMASE YBXI-RELATED"/>
    <property type="match status" value="1"/>
</dbReference>
<dbReference type="SUPFAM" id="SSF56601">
    <property type="entry name" value="beta-lactamase/transpeptidase-like"/>
    <property type="match status" value="1"/>
</dbReference>
<feature type="signal peptide" evidence="9">
    <location>
        <begin position="1"/>
        <end position="20"/>
    </location>
</feature>
<dbReference type="InterPro" id="IPR050515">
    <property type="entry name" value="Beta-lactam/transpept"/>
</dbReference>
<dbReference type="PANTHER" id="PTHR30627">
    <property type="entry name" value="PEPTIDOGLYCAN D,D-TRANSPEPTIDASE"/>
    <property type="match status" value="1"/>
</dbReference>
<evidence type="ECO:0000256" key="4">
    <source>
        <dbReference type="ARBA" id="ARBA00022729"/>
    </source>
</evidence>
<evidence type="ECO:0000256" key="2">
    <source>
        <dbReference type="ARBA" id="ARBA00007898"/>
    </source>
</evidence>
<dbReference type="Proteomes" id="UP000316905">
    <property type="component" value="Unassembled WGS sequence"/>
</dbReference>
<dbReference type="InterPro" id="IPR001460">
    <property type="entry name" value="PCN-bd_Tpept"/>
</dbReference>
<comment type="similarity">
    <text evidence="2 8">Belongs to the class-D beta-lactamase family.</text>
</comment>
<dbReference type="Pfam" id="PF00905">
    <property type="entry name" value="Transpeptidase"/>
    <property type="match status" value="1"/>
</dbReference>
<feature type="chain" id="PRO_5021994278" description="Beta-lactamase" evidence="9">
    <location>
        <begin position="21"/>
        <end position="268"/>
    </location>
</feature>
<evidence type="ECO:0000256" key="9">
    <source>
        <dbReference type="SAM" id="SignalP"/>
    </source>
</evidence>
<evidence type="ECO:0000256" key="5">
    <source>
        <dbReference type="ARBA" id="ARBA00022801"/>
    </source>
</evidence>
<feature type="domain" description="Penicillin-binding protein transpeptidase" evidence="10">
    <location>
        <begin position="36"/>
        <end position="258"/>
    </location>
</feature>
<name>A0A562PX39_9PSED</name>
<feature type="active site" description="Acyl-ester intermediate" evidence="7">
    <location>
        <position position="50"/>
    </location>
</feature>
<dbReference type="GO" id="GO:0071555">
    <property type="term" value="P:cell wall organization"/>
    <property type="evidence" value="ECO:0007669"/>
    <property type="project" value="TreeGrafter"/>
</dbReference>
<dbReference type="NCBIfam" id="NF000270">
    <property type="entry name" value="bla_class_D_alt"/>
    <property type="match status" value="1"/>
</dbReference>
<keyword evidence="5 8" id="KW-0378">Hydrolase</keyword>
<organism evidence="11 12">
    <name type="scientific">Pseudomonas duriflava</name>
    <dbReference type="NCBI Taxonomy" id="459528"/>
    <lineage>
        <taxon>Bacteria</taxon>
        <taxon>Pseudomonadati</taxon>
        <taxon>Pseudomonadota</taxon>
        <taxon>Gammaproteobacteria</taxon>
        <taxon>Pseudomonadales</taxon>
        <taxon>Pseudomonadaceae</taxon>
        <taxon>Pseudomonas</taxon>
    </lineage>
</organism>
<reference evidence="11 12" key="1">
    <citation type="journal article" date="2015" name="Stand. Genomic Sci.">
        <title>Genomic Encyclopedia of Bacterial and Archaeal Type Strains, Phase III: the genomes of soil and plant-associated and newly described type strains.</title>
        <authorList>
            <person name="Whitman W.B."/>
            <person name="Woyke T."/>
            <person name="Klenk H.P."/>
            <person name="Zhou Y."/>
            <person name="Lilburn T.G."/>
            <person name="Beck B.J."/>
            <person name="De Vos P."/>
            <person name="Vandamme P."/>
            <person name="Eisen J.A."/>
            <person name="Garrity G."/>
            <person name="Hugenholtz P."/>
            <person name="Kyrpides N.C."/>
        </authorList>
    </citation>
    <scope>NUCLEOTIDE SEQUENCE [LARGE SCALE GENOMIC DNA]</scope>
    <source>
        <strain evidence="11 12">CGMCC 1.6858</strain>
    </source>
</reference>
<dbReference type="InterPro" id="IPR002137">
    <property type="entry name" value="Beta-lactam_class-D_AS"/>
</dbReference>
<evidence type="ECO:0000256" key="7">
    <source>
        <dbReference type="PIRSR" id="PIRSR602137-50"/>
    </source>
</evidence>
<proteinExistence type="inferred from homology"/>
<keyword evidence="12" id="KW-1185">Reference proteome</keyword>
<dbReference type="GO" id="GO:0005886">
    <property type="term" value="C:plasma membrane"/>
    <property type="evidence" value="ECO:0007669"/>
    <property type="project" value="TreeGrafter"/>
</dbReference>
<evidence type="ECO:0000256" key="6">
    <source>
        <dbReference type="ARBA" id="ARBA00023251"/>
    </source>
</evidence>
<dbReference type="GO" id="GO:0017001">
    <property type="term" value="P:antibiotic catabolic process"/>
    <property type="evidence" value="ECO:0007669"/>
    <property type="project" value="InterPro"/>
</dbReference>
<comment type="caution">
    <text evidence="11">The sequence shown here is derived from an EMBL/GenBank/DDBJ whole genome shotgun (WGS) entry which is preliminary data.</text>
</comment>
<protein>
    <recommendedName>
        <fullName evidence="3 8">Beta-lactamase</fullName>
        <ecNumber evidence="3 8">3.5.2.6</ecNumber>
    </recommendedName>
</protein>
<evidence type="ECO:0000313" key="11">
    <source>
        <dbReference type="EMBL" id="TWI48984.1"/>
    </source>
</evidence>
<sequence length="268" mass="29599">MLRYISGISALFLMCSAAQAGTLCTLIADAHTQKVIMKKGECSQRVTPASTFKIALSLMGYDAGFLKDATTPTLTYKAGDPDWGGAMWLRPTNPNDWIKYSVVWYSQRITHHLGEPRVRDYAQAFGFGNADISGDPGKQNGLDRAWISSSLKISPVEQVDFLTKLVNRQLPVSQHAVEMTSRITEVAQLPGGWEVHGKTGTAFPRDANGESDEAHGYGWFVGWATKGNQTLVFTRLRQDEQADPMPAGKRVRDEILAEWPEITTSYGK</sequence>
<feature type="modified residue" description="N6-carboxylysine" evidence="7">
    <location>
        <position position="53"/>
    </location>
</feature>
<keyword evidence="4 9" id="KW-0732">Signal</keyword>
<evidence type="ECO:0000256" key="1">
    <source>
        <dbReference type="ARBA" id="ARBA00001526"/>
    </source>
</evidence>
<evidence type="ECO:0000259" key="10">
    <source>
        <dbReference type="Pfam" id="PF00905"/>
    </source>
</evidence>
<evidence type="ECO:0000313" key="12">
    <source>
        <dbReference type="Proteomes" id="UP000316905"/>
    </source>
</evidence>
<dbReference type="EC" id="3.5.2.6" evidence="3 8"/>
<dbReference type="GO" id="GO:0008800">
    <property type="term" value="F:beta-lactamase activity"/>
    <property type="evidence" value="ECO:0007669"/>
    <property type="project" value="UniProtKB-UniRule"/>
</dbReference>
<keyword evidence="6 8" id="KW-0046">Antibiotic resistance</keyword>
<dbReference type="AlphaFoldDB" id="A0A562PX39"/>
<dbReference type="GO" id="GO:0008658">
    <property type="term" value="F:penicillin binding"/>
    <property type="evidence" value="ECO:0007669"/>
    <property type="project" value="InterPro"/>
</dbReference>
<evidence type="ECO:0000256" key="3">
    <source>
        <dbReference type="ARBA" id="ARBA00012865"/>
    </source>
</evidence>
<dbReference type="PROSITE" id="PS00337">
    <property type="entry name" value="BETA_LACTAMASE_D"/>
    <property type="match status" value="1"/>
</dbReference>
<dbReference type="EMBL" id="VLKY01000019">
    <property type="protein sequence ID" value="TWI48984.1"/>
    <property type="molecule type" value="Genomic_DNA"/>
</dbReference>
<gene>
    <name evidence="11" type="ORF">IQ22_04118</name>
</gene>
<evidence type="ECO:0000256" key="8">
    <source>
        <dbReference type="RuleBase" id="RU361140"/>
    </source>
</evidence>
<dbReference type="InterPro" id="IPR012338">
    <property type="entry name" value="Beta-lactam/transpept-like"/>
</dbReference>
<comment type="catalytic activity">
    <reaction evidence="1 8">
        <text>a beta-lactam + H2O = a substituted beta-amino acid</text>
        <dbReference type="Rhea" id="RHEA:20401"/>
        <dbReference type="ChEBI" id="CHEBI:15377"/>
        <dbReference type="ChEBI" id="CHEBI:35627"/>
        <dbReference type="ChEBI" id="CHEBI:140347"/>
        <dbReference type="EC" id="3.5.2.6"/>
    </reaction>
</comment>
<accession>A0A562PX39</accession>